<keyword evidence="3" id="KW-1185">Reference proteome</keyword>
<feature type="region of interest" description="Disordered" evidence="1">
    <location>
        <begin position="99"/>
        <end position="154"/>
    </location>
</feature>
<feature type="compositionally biased region" description="Basic and acidic residues" evidence="1">
    <location>
        <begin position="133"/>
        <end position="142"/>
    </location>
</feature>
<dbReference type="RefSeq" id="XP_038064017.1">
    <property type="nucleotide sequence ID" value="XM_038208089.1"/>
</dbReference>
<dbReference type="OrthoDB" id="10211721at2759"/>
<feature type="region of interest" description="Disordered" evidence="1">
    <location>
        <begin position="20"/>
        <end position="57"/>
    </location>
</feature>
<sequence>MFNGINQRIFMSVSMFGAPTPTVDWNTRPKPKNKSAKSKARSARAEFGSGPVKKGKGVRSLLGRLNCCLREPEVETDSLDAMERGEALDVVDVDSVEIKTSPQQSGGSSSCPATTPSPGDDQQSRQSSTPSTEDGKANEGKRRPSGLAKKGGLGGPFRRACGYLRDFWNKGSRTPMPPGGPPGFYEVANGSCFILDLQVPLSLKRSPQIPTWRPTILLQASLDQQNIVERGQPGEREAPRRGTGGRQ</sequence>
<dbReference type="Proteomes" id="UP000887568">
    <property type="component" value="Unplaced"/>
</dbReference>
<evidence type="ECO:0000256" key="1">
    <source>
        <dbReference type="SAM" id="MobiDB-lite"/>
    </source>
</evidence>
<organism evidence="2 3">
    <name type="scientific">Patiria miniata</name>
    <name type="common">Bat star</name>
    <name type="synonym">Asterina miniata</name>
    <dbReference type="NCBI Taxonomy" id="46514"/>
    <lineage>
        <taxon>Eukaryota</taxon>
        <taxon>Metazoa</taxon>
        <taxon>Echinodermata</taxon>
        <taxon>Eleutherozoa</taxon>
        <taxon>Asterozoa</taxon>
        <taxon>Asteroidea</taxon>
        <taxon>Valvatacea</taxon>
        <taxon>Valvatida</taxon>
        <taxon>Asterinidae</taxon>
        <taxon>Patiria</taxon>
    </lineage>
</organism>
<evidence type="ECO:0000313" key="2">
    <source>
        <dbReference type="EnsemblMetazoa" id="XP_038064017.1"/>
    </source>
</evidence>
<dbReference type="EnsemblMetazoa" id="XM_038208089.1">
    <property type="protein sequence ID" value="XP_038064017.1"/>
    <property type="gene ID" value="LOC119734554"/>
</dbReference>
<reference evidence="2" key="1">
    <citation type="submission" date="2022-11" db="UniProtKB">
        <authorList>
            <consortium name="EnsemblMetazoa"/>
        </authorList>
    </citation>
    <scope>IDENTIFICATION</scope>
</reference>
<feature type="region of interest" description="Disordered" evidence="1">
    <location>
        <begin position="227"/>
        <end position="247"/>
    </location>
</feature>
<accession>A0A914AJV8</accession>
<protein>
    <submittedName>
        <fullName evidence="2">Uncharacterized protein</fullName>
    </submittedName>
</protein>
<dbReference type="AlphaFoldDB" id="A0A914AJV8"/>
<evidence type="ECO:0000313" key="3">
    <source>
        <dbReference type="Proteomes" id="UP000887568"/>
    </source>
</evidence>
<feature type="compositionally biased region" description="Polar residues" evidence="1">
    <location>
        <begin position="113"/>
        <end position="132"/>
    </location>
</feature>
<name>A0A914AJV8_PATMI</name>
<feature type="compositionally biased region" description="Basic residues" evidence="1">
    <location>
        <begin position="29"/>
        <end position="42"/>
    </location>
</feature>
<feature type="compositionally biased region" description="Low complexity" evidence="1">
    <location>
        <begin position="101"/>
        <end position="112"/>
    </location>
</feature>
<dbReference type="GeneID" id="119734554"/>
<proteinExistence type="predicted"/>